<sequence>MTSLRDTEQLVKLMLDELKVKSGAKGCGMVLQRGLLLAHLKTCPKAIVTCQDGGYGLSMTRQRMSHHRAYECFQRKMESIPIKSAAMSQKVTVFYATKMWALMLTRINGGALTSASPVLTLLEGAHRLSPDRIYKHIYLLLQSYAEWASGRVSGNAGNLGWEEVTNGLKAVVIQLASALDNTERRNEMRTMRESLRALEEVGSLGDIVTTMRMRYDGAAFPTFIIPFPR</sequence>
<evidence type="ECO:0000313" key="2">
    <source>
        <dbReference type="Proteomes" id="UP001432216"/>
    </source>
</evidence>
<accession>A0ABZ2AS34</accession>
<keyword evidence="2" id="KW-1185">Reference proteome</keyword>
<dbReference type="RefSeq" id="XP_064720431.1">
    <property type="nucleotide sequence ID" value="XM_064864359.1"/>
</dbReference>
<dbReference type="EMBL" id="CP143809">
    <property type="protein sequence ID" value="WVO21192.1"/>
    <property type="molecule type" value="Genomic_DNA"/>
</dbReference>
<evidence type="ECO:0000313" key="1">
    <source>
        <dbReference type="EMBL" id="WVO21192.1"/>
    </source>
</evidence>
<dbReference type="SUPFAM" id="SSF49599">
    <property type="entry name" value="TRAF domain-like"/>
    <property type="match status" value="1"/>
</dbReference>
<proteinExistence type="predicted"/>
<dbReference type="Proteomes" id="UP001432216">
    <property type="component" value="Chromosome 4"/>
</dbReference>
<dbReference type="InterPro" id="IPR013083">
    <property type="entry name" value="Znf_RING/FYVE/PHD"/>
</dbReference>
<reference evidence="1 2" key="1">
    <citation type="submission" date="2024-01" db="EMBL/GenBank/DDBJ databases">
        <title>Comparative genomics of Cryptococcus and Kwoniella reveals pathogenesis evolution and contrasting modes of karyotype evolution via chromosome fusion or intercentromeric recombination.</title>
        <authorList>
            <person name="Coelho M.A."/>
            <person name="David-Palma M."/>
            <person name="Shea T."/>
            <person name="Bowers K."/>
            <person name="McGinley-Smith S."/>
            <person name="Mohammad A.W."/>
            <person name="Gnirke A."/>
            <person name="Yurkov A.M."/>
            <person name="Nowrousian M."/>
            <person name="Sun S."/>
            <person name="Cuomo C.A."/>
            <person name="Heitman J."/>
        </authorList>
    </citation>
    <scope>NUCLEOTIDE SEQUENCE [LARGE SCALE GENOMIC DNA]</scope>
    <source>
        <strain evidence="1 2">7685027</strain>
    </source>
</reference>
<evidence type="ECO:0008006" key="3">
    <source>
        <dbReference type="Google" id="ProtNLM"/>
    </source>
</evidence>
<name>A0ABZ2AS34_9TREE</name>
<protein>
    <recommendedName>
        <fullName evidence="3">RING-type E3 ubiquitin transferase</fullName>
    </recommendedName>
</protein>
<dbReference type="GeneID" id="89989271"/>
<gene>
    <name evidence="1" type="ORF">IAS62_002498</name>
</gene>
<dbReference type="Gene3D" id="3.30.40.10">
    <property type="entry name" value="Zinc/RING finger domain, C3HC4 (zinc finger)"/>
    <property type="match status" value="1"/>
</dbReference>
<organism evidence="1 2">
    <name type="scientific">Cryptococcus decagattii</name>
    <dbReference type="NCBI Taxonomy" id="1859122"/>
    <lineage>
        <taxon>Eukaryota</taxon>
        <taxon>Fungi</taxon>
        <taxon>Dikarya</taxon>
        <taxon>Basidiomycota</taxon>
        <taxon>Agaricomycotina</taxon>
        <taxon>Tremellomycetes</taxon>
        <taxon>Tremellales</taxon>
        <taxon>Cryptococcaceae</taxon>
        <taxon>Cryptococcus</taxon>
        <taxon>Cryptococcus gattii species complex</taxon>
    </lineage>
</organism>